<keyword evidence="4" id="KW-1185">Reference proteome</keyword>
<accession>A0ABW3QDV7</accession>
<keyword evidence="1" id="KW-0732">Signal</keyword>
<dbReference type="SUPFAM" id="SSF63825">
    <property type="entry name" value="YWTD domain"/>
    <property type="match status" value="1"/>
</dbReference>
<evidence type="ECO:0000313" key="4">
    <source>
        <dbReference type="Proteomes" id="UP001597116"/>
    </source>
</evidence>
<dbReference type="PANTHER" id="PTHR10680">
    <property type="entry name" value="PEPTIDYL-GLYCINE ALPHA-AMIDATING MONOOXYGENASE"/>
    <property type="match status" value="1"/>
</dbReference>
<dbReference type="Gene3D" id="2.120.10.30">
    <property type="entry name" value="TolB, C-terminal domain"/>
    <property type="match status" value="1"/>
</dbReference>
<dbReference type="InterPro" id="IPR011042">
    <property type="entry name" value="6-blade_b-propeller_TolB-like"/>
</dbReference>
<evidence type="ECO:0000256" key="2">
    <source>
        <dbReference type="ARBA" id="ARBA00023180"/>
    </source>
</evidence>
<name>A0ABW3QDV7_9BACT</name>
<evidence type="ECO:0000256" key="1">
    <source>
        <dbReference type="ARBA" id="ARBA00022729"/>
    </source>
</evidence>
<evidence type="ECO:0000313" key="3">
    <source>
        <dbReference type="EMBL" id="MFD1140263.1"/>
    </source>
</evidence>
<proteinExistence type="predicted"/>
<comment type="caution">
    <text evidence="3">The sequence shown here is derived from an EMBL/GenBank/DDBJ whole genome shotgun (WGS) entry which is preliminary data.</text>
</comment>
<dbReference type="EMBL" id="JBHTLP010000002">
    <property type="protein sequence ID" value="MFD1140263.1"/>
    <property type="molecule type" value="Genomic_DNA"/>
</dbReference>
<protein>
    <submittedName>
        <fullName evidence="3">6-bladed beta-propeller</fullName>
    </submittedName>
</protein>
<keyword evidence="2" id="KW-0325">Glycoprotein</keyword>
<dbReference type="Proteomes" id="UP001597116">
    <property type="component" value="Unassembled WGS sequence"/>
</dbReference>
<reference evidence="4" key="1">
    <citation type="journal article" date="2019" name="Int. J. Syst. Evol. Microbiol.">
        <title>The Global Catalogue of Microorganisms (GCM) 10K type strain sequencing project: providing services to taxonomists for standard genome sequencing and annotation.</title>
        <authorList>
            <consortium name="The Broad Institute Genomics Platform"/>
            <consortium name="The Broad Institute Genome Sequencing Center for Infectious Disease"/>
            <person name="Wu L."/>
            <person name="Ma J."/>
        </authorList>
    </citation>
    <scope>NUCLEOTIDE SEQUENCE [LARGE SCALE GENOMIC DNA]</scope>
    <source>
        <strain evidence="4">CCUG 55608</strain>
    </source>
</reference>
<dbReference type="RefSeq" id="WP_265989695.1">
    <property type="nucleotide sequence ID" value="NZ_CP110973.1"/>
</dbReference>
<sequence>MAPETLVIGHGSHRYRVFPDWGTLNPATHPVQDCHEMVIDARGRIFLLTNETRNNILIYDRSGKLLDSWGTDYPGGHGLTLSTENGEEFLFITDIERHQVIKTTLEGKVVMVLDYPQETGQYATAGAFLPTQTAVNPANGDLYVTDGYGMQYVIQYNNRGEYIRHWGGKGDADEQFDCVHGIALDTRKPDEPTLLITSRNHNALKRFTLDGQYIHTIPLPGSFVCRPVIHGPHIFAAVFRSITNRNFGSGYITILDENDRVISTPGGTEPTYADGSLQPQAQAQAQPVFVHPHDVCIDADENVYVCQWNANNVYPMRLQRV</sequence>
<organism evidence="3 4">
    <name type="scientific">Larkinella insperata</name>
    <dbReference type="NCBI Taxonomy" id="332158"/>
    <lineage>
        <taxon>Bacteria</taxon>
        <taxon>Pseudomonadati</taxon>
        <taxon>Bacteroidota</taxon>
        <taxon>Cytophagia</taxon>
        <taxon>Cytophagales</taxon>
        <taxon>Spirosomataceae</taxon>
        <taxon>Larkinella</taxon>
    </lineage>
</organism>
<gene>
    <name evidence="3" type="ORF">ACFQ4C_04055</name>
</gene>